<evidence type="ECO:0000256" key="3">
    <source>
        <dbReference type="ARBA" id="ARBA00022679"/>
    </source>
</evidence>
<dbReference type="PROSITE" id="PS50011">
    <property type="entry name" value="PROTEIN_KINASE_DOM"/>
    <property type="match status" value="1"/>
</dbReference>
<dbReference type="Proteomes" id="UP001185873">
    <property type="component" value="Unassembled WGS sequence"/>
</dbReference>
<dbReference type="NCBIfam" id="NF033483">
    <property type="entry name" value="PknB_PASTA_kin"/>
    <property type="match status" value="1"/>
</dbReference>
<dbReference type="GO" id="GO:0004674">
    <property type="term" value="F:protein serine/threonine kinase activity"/>
    <property type="evidence" value="ECO:0007669"/>
    <property type="project" value="UniProtKB-KW"/>
</dbReference>
<evidence type="ECO:0000313" key="14">
    <source>
        <dbReference type="EMBL" id="MDV6299138.1"/>
    </source>
</evidence>
<dbReference type="InterPro" id="IPR011009">
    <property type="entry name" value="Kinase-like_dom_sf"/>
</dbReference>
<dbReference type="GO" id="GO:0005524">
    <property type="term" value="F:ATP binding"/>
    <property type="evidence" value="ECO:0007669"/>
    <property type="project" value="UniProtKB-UniRule"/>
</dbReference>
<protein>
    <recommendedName>
        <fullName evidence="1">non-specific serine/threonine protein kinase</fullName>
        <ecNumber evidence="1">2.7.11.1</ecNumber>
    </recommendedName>
</protein>
<feature type="domain" description="PASTA" evidence="13">
    <location>
        <begin position="478"/>
        <end position="546"/>
    </location>
</feature>
<dbReference type="SMART" id="SM00220">
    <property type="entry name" value="S_TKc"/>
    <property type="match status" value="1"/>
</dbReference>
<comment type="catalytic activity">
    <reaction evidence="8">
        <text>L-threonyl-[protein] + ATP = O-phospho-L-threonyl-[protein] + ADP + H(+)</text>
        <dbReference type="Rhea" id="RHEA:46608"/>
        <dbReference type="Rhea" id="RHEA-COMP:11060"/>
        <dbReference type="Rhea" id="RHEA-COMP:11605"/>
        <dbReference type="ChEBI" id="CHEBI:15378"/>
        <dbReference type="ChEBI" id="CHEBI:30013"/>
        <dbReference type="ChEBI" id="CHEBI:30616"/>
        <dbReference type="ChEBI" id="CHEBI:61977"/>
        <dbReference type="ChEBI" id="CHEBI:456216"/>
        <dbReference type="EC" id="2.7.11.1"/>
    </reaction>
</comment>
<dbReference type="Pfam" id="PF00069">
    <property type="entry name" value="Pkinase"/>
    <property type="match status" value="1"/>
</dbReference>
<evidence type="ECO:0000256" key="1">
    <source>
        <dbReference type="ARBA" id="ARBA00012513"/>
    </source>
</evidence>
<comment type="catalytic activity">
    <reaction evidence="9">
        <text>L-seryl-[protein] + ATP = O-phospho-L-seryl-[protein] + ADP + H(+)</text>
        <dbReference type="Rhea" id="RHEA:17989"/>
        <dbReference type="Rhea" id="RHEA-COMP:9863"/>
        <dbReference type="Rhea" id="RHEA-COMP:11604"/>
        <dbReference type="ChEBI" id="CHEBI:15378"/>
        <dbReference type="ChEBI" id="CHEBI:29999"/>
        <dbReference type="ChEBI" id="CHEBI:30616"/>
        <dbReference type="ChEBI" id="CHEBI:83421"/>
        <dbReference type="ChEBI" id="CHEBI:456216"/>
        <dbReference type="EC" id="2.7.11.1"/>
    </reaction>
</comment>
<evidence type="ECO:0000256" key="9">
    <source>
        <dbReference type="ARBA" id="ARBA00048679"/>
    </source>
</evidence>
<dbReference type="Gene3D" id="3.30.200.20">
    <property type="entry name" value="Phosphorylase Kinase, domain 1"/>
    <property type="match status" value="1"/>
</dbReference>
<dbReference type="EMBL" id="JAWLKJ010000002">
    <property type="protein sequence ID" value="MDV6299138.1"/>
    <property type="molecule type" value="Genomic_DNA"/>
</dbReference>
<feature type="region of interest" description="Disordered" evidence="11">
    <location>
        <begin position="289"/>
        <end position="376"/>
    </location>
</feature>
<dbReference type="CDD" id="cd14014">
    <property type="entry name" value="STKc_PknB_like"/>
    <property type="match status" value="1"/>
</dbReference>
<dbReference type="Pfam" id="PF03793">
    <property type="entry name" value="PASTA"/>
    <property type="match status" value="3"/>
</dbReference>
<dbReference type="SUPFAM" id="SSF56112">
    <property type="entry name" value="Protein kinase-like (PK-like)"/>
    <property type="match status" value="1"/>
</dbReference>
<dbReference type="InterPro" id="IPR017441">
    <property type="entry name" value="Protein_kinase_ATP_BS"/>
</dbReference>
<evidence type="ECO:0000256" key="4">
    <source>
        <dbReference type="ARBA" id="ARBA00022737"/>
    </source>
</evidence>
<gene>
    <name evidence="14" type="primary">pknB</name>
    <name evidence="14" type="ORF">R3P82_08420</name>
</gene>
<evidence type="ECO:0000256" key="10">
    <source>
        <dbReference type="PROSITE-ProRule" id="PRU10141"/>
    </source>
</evidence>
<dbReference type="SMART" id="SM00740">
    <property type="entry name" value="PASTA"/>
    <property type="match status" value="4"/>
</dbReference>
<keyword evidence="4" id="KW-0677">Repeat</keyword>
<feature type="domain" description="PASTA" evidence="13">
    <location>
        <begin position="411"/>
        <end position="477"/>
    </location>
</feature>
<evidence type="ECO:0000256" key="2">
    <source>
        <dbReference type="ARBA" id="ARBA00022527"/>
    </source>
</evidence>
<dbReference type="FunFam" id="1.10.510.10:FF:000021">
    <property type="entry name" value="Serine/threonine protein kinase"/>
    <property type="match status" value="1"/>
</dbReference>
<dbReference type="Gene3D" id="1.10.510.10">
    <property type="entry name" value="Transferase(Phosphotransferase) domain 1"/>
    <property type="match status" value="1"/>
</dbReference>
<evidence type="ECO:0000256" key="6">
    <source>
        <dbReference type="ARBA" id="ARBA00022777"/>
    </source>
</evidence>
<keyword evidence="7 10" id="KW-0067">ATP-binding</keyword>
<evidence type="ECO:0000259" key="13">
    <source>
        <dbReference type="PROSITE" id="PS51178"/>
    </source>
</evidence>
<dbReference type="AlphaFoldDB" id="A0AAE4QZ40"/>
<evidence type="ECO:0000313" key="15">
    <source>
        <dbReference type="Proteomes" id="UP001185873"/>
    </source>
</evidence>
<evidence type="ECO:0000256" key="7">
    <source>
        <dbReference type="ARBA" id="ARBA00022840"/>
    </source>
</evidence>
<evidence type="ECO:0000256" key="11">
    <source>
        <dbReference type="SAM" id="MobiDB-lite"/>
    </source>
</evidence>
<dbReference type="CDD" id="cd06577">
    <property type="entry name" value="PASTA_pknB"/>
    <property type="match status" value="4"/>
</dbReference>
<feature type="domain" description="Protein kinase" evidence="12">
    <location>
        <begin position="11"/>
        <end position="274"/>
    </location>
</feature>
<dbReference type="Gene3D" id="3.30.10.20">
    <property type="match status" value="4"/>
</dbReference>
<feature type="domain" description="PASTA" evidence="13">
    <location>
        <begin position="613"/>
        <end position="683"/>
    </location>
</feature>
<sequence length="691" mass="72276">MTTPSVLAGRYEIGEPLGYGGMSEVRRGRDTVLGRDVAVKIMRPELARDETFYQRFRREAQNSASLNHPSIVAIYDQGEEHTADGSLPYIVMEVVEGDTLRDIVRMDGPMEVERALGVMADVCGALDFSHKKGIVHRDVKPANIMISRDGAVKVMDFGIARALSDSSSTLTNTSSVLGTAQYLSPEQARGETVDARSDLYSAGCVLYEMVAGVPPFTGESPVAVAYQHVRESPAPPSAVNPEVSRYVDAVVMQAMAKNPENRYTSAGEMRTDLLTVLTGGRPAAPLVLTDDELDDDQRPDAPHGFTGAGYGTGASRWSPGDAPTEAHDLPELAGRAAGAGAPAGAAGAGAGAGAARPASHRGDARRRDARPDDARRGPRGVAIALAALLVLGGIATVSILATSGDRGGVAQQQEVTVPEVAQRPVAEVVEELTSIGLEPVQTPAPHPQIPEGHVISSDPIAGKRLAVGSEISLVVSTGKPILSVPNVMGMSPADARLALEEAGFQVVPENEARPSTPEDQDKVVDTEPGPGAQVPSDRPVRLTVGSGPEQLAVPDVVGQSADPARATLEAAGFRVDTQRVDGTAPEGQVVGQSTAAGQTQLKGATITLQVSAGNRFVMPNLVGDTVEEALGKLERAGWRGDRGQLVELPQNDPDLSRVGQIWSQQPPVGEAGVNDQVVVRVIRFGLVPGPG</sequence>
<keyword evidence="5 10" id="KW-0547">Nucleotide-binding</keyword>
<reference evidence="14" key="1">
    <citation type="submission" date="2023-10" db="EMBL/GenBank/DDBJ databases">
        <title>Development of a sustainable strategy for remediation of hydrocarbon-contaminated territories based on the waste exchange concept.</title>
        <authorList>
            <person name="Krivoruchko A."/>
        </authorList>
    </citation>
    <scope>NUCLEOTIDE SEQUENCE</scope>
    <source>
        <strain evidence="14">IEGM 1175</strain>
    </source>
</reference>
<feature type="binding site" evidence="10">
    <location>
        <position position="40"/>
    </location>
    <ligand>
        <name>ATP</name>
        <dbReference type="ChEBI" id="CHEBI:30616"/>
    </ligand>
</feature>
<name>A0AAE4QZ40_9ACTN</name>
<dbReference type="PANTHER" id="PTHR43289">
    <property type="entry name" value="MITOGEN-ACTIVATED PROTEIN KINASE KINASE KINASE 20-RELATED"/>
    <property type="match status" value="1"/>
</dbReference>
<comment type="caution">
    <text evidence="14">The sequence shown here is derived from an EMBL/GenBank/DDBJ whole genome shotgun (WGS) entry which is preliminary data.</text>
</comment>
<feature type="compositionally biased region" description="Low complexity" evidence="11">
    <location>
        <begin position="333"/>
        <end position="345"/>
    </location>
</feature>
<dbReference type="PROSITE" id="PS00107">
    <property type="entry name" value="PROTEIN_KINASE_ATP"/>
    <property type="match status" value="1"/>
</dbReference>
<dbReference type="PROSITE" id="PS00108">
    <property type="entry name" value="PROTEIN_KINASE_ST"/>
    <property type="match status" value="1"/>
</dbReference>
<proteinExistence type="predicted"/>
<feature type="domain" description="PASTA" evidence="13">
    <location>
        <begin position="547"/>
        <end position="612"/>
    </location>
</feature>
<dbReference type="FunFam" id="3.30.200.20:FF:000035">
    <property type="entry name" value="Serine/threonine protein kinase Stk1"/>
    <property type="match status" value="1"/>
</dbReference>
<dbReference type="InterPro" id="IPR000719">
    <property type="entry name" value="Prot_kinase_dom"/>
</dbReference>
<evidence type="ECO:0000256" key="8">
    <source>
        <dbReference type="ARBA" id="ARBA00047899"/>
    </source>
</evidence>
<feature type="region of interest" description="Disordered" evidence="11">
    <location>
        <begin position="507"/>
        <end position="538"/>
    </location>
</feature>
<feature type="compositionally biased region" description="Basic and acidic residues" evidence="11">
    <location>
        <begin position="360"/>
        <end position="376"/>
    </location>
</feature>
<keyword evidence="3" id="KW-0808">Transferase</keyword>
<dbReference type="EC" id="2.7.11.1" evidence="1"/>
<evidence type="ECO:0000259" key="12">
    <source>
        <dbReference type="PROSITE" id="PS50011"/>
    </source>
</evidence>
<keyword evidence="6 14" id="KW-0418">Kinase</keyword>
<dbReference type="InterPro" id="IPR008271">
    <property type="entry name" value="Ser/Thr_kinase_AS"/>
</dbReference>
<evidence type="ECO:0000256" key="5">
    <source>
        <dbReference type="ARBA" id="ARBA00022741"/>
    </source>
</evidence>
<accession>A0AAE4QZ40</accession>
<organism evidence="14 15">
    <name type="scientific">Dietzia maris</name>
    <dbReference type="NCBI Taxonomy" id="37915"/>
    <lineage>
        <taxon>Bacteria</taxon>
        <taxon>Bacillati</taxon>
        <taxon>Actinomycetota</taxon>
        <taxon>Actinomycetes</taxon>
        <taxon>Mycobacteriales</taxon>
        <taxon>Dietziaceae</taxon>
        <taxon>Dietzia</taxon>
    </lineage>
</organism>
<keyword evidence="2" id="KW-0723">Serine/threonine-protein kinase</keyword>
<dbReference type="RefSeq" id="WP_185952166.1">
    <property type="nucleotide sequence ID" value="NZ_JAWLKJ010000002.1"/>
</dbReference>
<dbReference type="GO" id="GO:0045717">
    <property type="term" value="P:negative regulation of fatty acid biosynthetic process"/>
    <property type="evidence" value="ECO:0007669"/>
    <property type="project" value="UniProtKB-ARBA"/>
</dbReference>
<dbReference type="InterPro" id="IPR005543">
    <property type="entry name" value="PASTA_dom"/>
</dbReference>
<dbReference type="PROSITE" id="PS51178">
    <property type="entry name" value="PASTA"/>
    <property type="match status" value="4"/>
</dbReference>
<dbReference type="PANTHER" id="PTHR43289:SF6">
    <property type="entry name" value="SERINE_THREONINE-PROTEIN KINASE NEKL-3"/>
    <property type="match status" value="1"/>
</dbReference>